<keyword evidence="2" id="KW-0732">Signal</keyword>
<dbReference type="Gene3D" id="2.60.40.3690">
    <property type="match status" value="2"/>
</dbReference>
<gene>
    <name evidence="4" type="ORF">SAMN05444349_1029</name>
</gene>
<keyword evidence="5" id="KW-1185">Reference proteome</keyword>
<evidence type="ECO:0000313" key="4">
    <source>
        <dbReference type="EMBL" id="SHE39467.1"/>
    </source>
</evidence>
<accession>A0A1M4T599</accession>
<dbReference type="NCBIfam" id="NF038041">
    <property type="entry name" value="fim_Mfa1_fam"/>
    <property type="match status" value="1"/>
</dbReference>
<feature type="domain" description="Minor fimbrium subunit Mfa1 C-terminal" evidence="3">
    <location>
        <begin position="576"/>
        <end position="657"/>
    </location>
</feature>
<reference evidence="4 5" key="1">
    <citation type="submission" date="2016-11" db="EMBL/GenBank/DDBJ databases">
        <authorList>
            <person name="Jaros S."/>
            <person name="Januszkiewicz K."/>
            <person name="Wedrychowicz H."/>
        </authorList>
    </citation>
    <scope>NUCLEOTIDE SEQUENCE [LARGE SCALE GENOMIC DNA]</scope>
    <source>
        <strain evidence="4 5">DSM 26883</strain>
    </source>
</reference>
<evidence type="ECO:0000259" key="3">
    <source>
        <dbReference type="Pfam" id="PF15495"/>
    </source>
</evidence>
<organism evidence="4 5">
    <name type="scientific">Bacteroides faecichinchillae</name>
    <dbReference type="NCBI Taxonomy" id="871325"/>
    <lineage>
        <taxon>Bacteria</taxon>
        <taxon>Pseudomonadati</taxon>
        <taxon>Bacteroidota</taxon>
        <taxon>Bacteroidia</taxon>
        <taxon>Bacteroidales</taxon>
        <taxon>Bacteroidaceae</taxon>
        <taxon>Bacteroides</taxon>
    </lineage>
</organism>
<evidence type="ECO:0000313" key="5">
    <source>
        <dbReference type="Proteomes" id="UP000184436"/>
    </source>
</evidence>
<dbReference type="GO" id="GO:0009418">
    <property type="term" value="C:pilus shaft"/>
    <property type="evidence" value="ECO:0007669"/>
    <property type="project" value="InterPro"/>
</dbReference>
<protein>
    <submittedName>
        <fullName evidence="4">Major fimbrial subunit protein type IV, Fimbrillin, C-terminal</fullName>
    </submittedName>
</protein>
<feature type="signal peptide" evidence="2">
    <location>
        <begin position="1"/>
        <end position="24"/>
    </location>
</feature>
<dbReference type="Gene3D" id="2.60.40.2580">
    <property type="match status" value="1"/>
</dbReference>
<evidence type="ECO:0000256" key="2">
    <source>
        <dbReference type="SAM" id="SignalP"/>
    </source>
</evidence>
<dbReference type="Pfam" id="PF15495">
    <property type="entry name" value="Fimbrillin_C"/>
    <property type="match status" value="1"/>
</dbReference>
<dbReference type="STRING" id="871325.SAMN05444349_1029"/>
<sequence length="661" mass="72299">MKKRKLYQFVAAALTLAFVGCSHQELTDGNPGTGGNNSKDAVYMNVTVQLPVPGIGTRSKTNSDDKADYGTSTDGTEVGQDRENRVNSVLLVLADKDNKLIGCAKKSESLVTEKDGKITTVQSISKSVLSEYYGDNGILEENKQNINVFVFCNPTAALREIFEGLSIGDNTWYNQVCSISENPNGASDNAAIWGGPDHQGGFLMSSSKISTKKFPAKFSDWDDFTTMTNPFKLSGNNPTIGGSTDAGIDNSDAIKVERSVARFDFKDGSELGQNTYNVVKDPKDDEDKKYIMQIQLQKMALVNMSKNFYYLRRVSDNGLSSNATLCGTETSTNYVVDTDAADKNDGSIIKEKKYANYFNFCLGNSTTNWTIDAKARDQWFTSKISDVLNGDRDDDTGWNPSGSKGDYKIWRYVTENTIPGATSNQQNGISTGIVFKGKMIAPEGATGTLADALKNASGDAAADPILYTYGNSIYVTWKEVRAMAISQGPGSPMYTAAFGNTTTVPVAEKAEAEGVDAVTAVYSTDEKSADYKWNIWHNNINGGKTDANLTLFKAAATEVGFTLYESSTDEGVHGYYCYYFYWNRHNDNGNNGVMGPMEFGVVRNNVYKLAVTSIRKLGHPRISENDPDPVDPDDPDEEGNVYLSVSVEVLPWVVRINNIDF</sequence>
<dbReference type="Proteomes" id="UP000184436">
    <property type="component" value="Unassembled WGS sequence"/>
</dbReference>
<dbReference type="AlphaFoldDB" id="A0A1M4T599"/>
<dbReference type="RefSeq" id="WP_025076382.1">
    <property type="nucleotide sequence ID" value="NZ_FQVD01000002.1"/>
</dbReference>
<dbReference type="EMBL" id="FQVD01000002">
    <property type="protein sequence ID" value="SHE39467.1"/>
    <property type="molecule type" value="Genomic_DNA"/>
</dbReference>
<feature type="region of interest" description="Disordered" evidence="1">
    <location>
        <begin position="53"/>
        <end position="81"/>
    </location>
</feature>
<dbReference type="PROSITE" id="PS51257">
    <property type="entry name" value="PROKAR_LIPOPROTEIN"/>
    <property type="match status" value="1"/>
</dbReference>
<feature type="chain" id="PRO_5009907458" evidence="2">
    <location>
        <begin position="25"/>
        <end position="661"/>
    </location>
</feature>
<dbReference type="InterPro" id="IPR047786">
    <property type="entry name" value="Mfa1_fim"/>
</dbReference>
<name>A0A1M4T599_9BACE</name>
<dbReference type="InterPro" id="IPR029140">
    <property type="entry name" value="Mfa1_C"/>
</dbReference>
<evidence type="ECO:0000256" key="1">
    <source>
        <dbReference type="SAM" id="MobiDB-lite"/>
    </source>
</evidence>
<proteinExistence type="predicted"/>